<dbReference type="GO" id="GO:0032299">
    <property type="term" value="C:ribonuclease H2 complex"/>
    <property type="evidence" value="ECO:0007669"/>
    <property type="project" value="InterPro"/>
</dbReference>
<sequence>MTVYLDVNNSANVPADTKIQLMPFVIEHNDEANVDKYFNSSLENEDGILVGSFRGRPLQGNVQSVPEGYTGVVMKENHKPFNEDEERTFKAAHTFKEFTYWNLDKLPGLNDKVSKLPEWFEIAKHIHGSHSADEDRSPTKSDTSS</sequence>
<dbReference type="Pfam" id="PF08615">
    <property type="entry name" value="RNase_H2_suC"/>
    <property type="match status" value="1"/>
</dbReference>
<reference evidence="1" key="1">
    <citation type="submission" date="2022-03" db="EMBL/GenBank/DDBJ databases">
        <authorList>
            <person name="Martin C."/>
        </authorList>
    </citation>
    <scope>NUCLEOTIDE SEQUENCE</scope>
</reference>
<evidence type="ECO:0000313" key="1">
    <source>
        <dbReference type="EMBL" id="CAH1793170.1"/>
    </source>
</evidence>
<dbReference type="GO" id="GO:0006401">
    <property type="term" value="P:RNA catabolic process"/>
    <property type="evidence" value="ECO:0007669"/>
    <property type="project" value="InterPro"/>
</dbReference>
<name>A0A8J1ULN5_OWEFU</name>
<proteinExistence type="predicted"/>
<organism evidence="1 2">
    <name type="scientific">Owenia fusiformis</name>
    <name type="common">Polychaete worm</name>
    <dbReference type="NCBI Taxonomy" id="6347"/>
    <lineage>
        <taxon>Eukaryota</taxon>
        <taxon>Metazoa</taxon>
        <taxon>Spiralia</taxon>
        <taxon>Lophotrochozoa</taxon>
        <taxon>Annelida</taxon>
        <taxon>Polychaeta</taxon>
        <taxon>Sedentaria</taxon>
        <taxon>Canalipalpata</taxon>
        <taxon>Sabellida</taxon>
        <taxon>Oweniida</taxon>
        <taxon>Oweniidae</taxon>
        <taxon>Owenia</taxon>
    </lineage>
</organism>
<dbReference type="AlphaFoldDB" id="A0A8J1ULN5"/>
<gene>
    <name evidence="1" type="ORF">OFUS_LOCUS18050</name>
</gene>
<dbReference type="CDD" id="cd09271">
    <property type="entry name" value="RNase_H2-C"/>
    <property type="match status" value="1"/>
</dbReference>
<keyword evidence="2" id="KW-1185">Reference proteome</keyword>
<dbReference type="InterPro" id="IPR013924">
    <property type="entry name" value="RNase_H2_suC"/>
</dbReference>
<protein>
    <submittedName>
        <fullName evidence="1">Uncharacterized protein</fullName>
    </submittedName>
</protein>
<dbReference type="Gene3D" id="2.40.128.680">
    <property type="match status" value="1"/>
</dbReference>
<dbReference type="PANTHER" id="PTHR47063">
    <property type="entry name" value="RIBONUCLEASE H2 SUBUNIT C"/>
    <property type="match status" value="1"/>
</dbReference>
<accession>A0A8J1ULN5</accession>
<comment type="caution">
    <text evidence="1">The sequence shown here is derived from an EMBL/GenBank/DDBJ whole genome shotgun (WGS) entry which is preliminary data.</text>
</comment>
<dbReference type="Proteomes" id="UP000749559">
    <property type="component" value="Unassembled WGS sequence"/>
</dbReference>
<dbReference type="PANTHER" id="PTHR47063:SF1">
    <property type="entry name" value="RIBONUCLEASE H2 SUBUNIT C"/>
    <property type="match status" value="1"/>
</dbReference>
<evidence type="ECO:0000313" key="2">
    <source>
        <dbReference type="Proteomes" id="UP000749559"/>
    </source>
</evidence>
<dbReference type="EMBL" id="CAIIXF020000008">
    <property type="protein sequence ID" value="CAH1793170.1"/>
    <property type="molecule type" value="Genomic_DNA"/>
</dbReference>
<dbReference type="OrthoDB" id="6222486at2759"/>
<dbReference type="InterPro" id="IPR052863">
    <property type="entry name" value="RNase_H2_subunit_C"/>
</dbReference>